<feature type="compositionally biased region" description="Low complexity" evidence="7">
    <location>
        <begin position="654"/>
        <end position="678"/>
    </location>
</feature>
<feature type="compositionally biased region" description="Polar residues" evidence="7">
    <location>
        <begin position="2212"/>
        <end position="2223"/>
    </location>
</feature>
<keyword evidence="4" id="KW-0597">Phosphoprotein</keyword>
<feature type="compositionally biased region" description="Low complexity" evidence="7">
    <location>
        <begin position="1090"/>
        <end position="1105"/>
    </location>
</feature>
<comment type="similarity">
    <text evidence="2">Belongs to the lipin family.</text>
</comment>
<dbReference type="InterPro" id="IPR031315">
    <property type="entry name" value="LNS2/PITP"/>
</dbReference>
<feature type="region of interest" description="Disordered" evidence="7">
    <location>
        <begin position="1088"/>
        <end position="1172"/>
    </location>
</feature>
<dbReference type="PANTHER" id="PTHR12181:SF12">
    <property type="entry name" value="PHOSPHATIDATE PHOSPHATASE"/>
    <property type="match status" value="1"/>
</dbReference>
<keyword evidence="11" id="KW-1185">Reference proteome</keyword>
<feature type="region of interest" description="Disordered" evidence="7">
    <location>
        <begin position="1458"/>
        <end position="1478"/>
    </location>
</feature>
<evidence type="ECO:0000256" key="3">
    <source>
        <dbReference type="ARBA" id="ARBA00012638"/>
    </source>
</evidence>
<keyword evidence="8" id="KW-0812">Transmembrane</keyword>
<feature type="compositionally biased region" description="Polar residues" evidence="7">
    <location>
        <begin position="157"/>
        <end position="170"/>
    </location>
</feature>
<accession>A0A8H5LJ44</accession>
<feature type="region of interest" description="Disordered" evidence="7">
    <location>
        <begin position="2397"/>
        <end position="2437"/>
    </location>
</feature>
<feature type="repeat" description="WD" evidence="6">
    <location>
        <begin position="2488"/>
        <end position="2531"/>
    </location>
</feature>
<feature type="compositionally biased region" description="Basic and acidic residues" evidence="7">
    <location>
        <begin position="258"/>
        <end position="271"/>
    </location>
</feature>
<dbReference type="InterPro" id="IPR036412">
    <property type="entry name" value="HAD-like_sf"/>
</dbReference>
<feature type="compositionally biased region" description="Basic residues" evidence="7">
    <location>
        <begin position="1968"/>
        <end position="1983"/>
    </location>
</feature>
<dbReference type="InterPro" id="IPR023214">
    <property type="entry name" value="HAD_sf"/>
</dbReference>
<comment type="caution">
    <text evidence="10">The sequence shown here is derived from an EMBL/GenBank/DDBJ whole genome shotgun (WGS) entry which is preliminary data.</text>
</comment>
<dbReference type="EC" id="3.1.3.4" evidence="3"/>
<dbReference type="InterPro" id="IPR031703">
    <property type="entry name" value="Lipin_mid"/>
</dbReference>
<feature type="region of interest" description="Disordered" evidence="7">
    <location>
        <begin position="148"/>
        <end position="350"/>
    </location>
</feature>
<dbReference type="Gene3D" id="2.130.10.10">
    <property type="entry name" value="YVTN repeat-like/Quinoprotein amine dehydrogenase"/>
    <property type="match status" value="2"/>
</dbReference>
<feature type="region of interest" description="Disordered" evidence="7">
    <location>
        <begin position="107"/>
        <end position="135"/>
    </location>
</feature>
<evidence type="ECO:0000256" key="2">
    <source>
        <dbReference type="ARBA" id="ARBA00005476"/>
    </source>
</evidence>
<feature type="compositionally biased region" description="Polar residues" evidence="7">
    <location>
        <begin position="2290"/>
        <end position="2302"/>
    </location>
</feature>
<reference evidence="10 11" key="1">
    <citation type="journal article" date="2020" name="ISME J.">
        <title>Uncovering the hidden diversity of litter-decomposition mechanisms in mushroom-forming fungi.</title>
        <authorList>
            <person name="Floudas D."/>
            <person name="Bentzer J."/>
            <person name="Ahren D."/>
            <person name="Johansson T."/>
            <person name="Persson P."/>
            <person name="Tunlid A."/>
        </authorList>
    </citation>
    <scope>NUCLEOTIDE SEQUENCE [LARGE SCALE GENOMIC DNA]</scope>
    <source>
        <strain evidence="10 11">CBS 291.85</strain>
    </source>
</reference>
<feature type="compositionally biased region" description="Basic and acidic residues" evidence="7">
    <location>
        <begin position="232"/>
        <end position="244"/>
    </location>
</feature>
<feature type="compositionally biased region" description="Basic and acidic residues" evidence="7">
    <location>
        <begin position="206"/>
        <end position="218"/>
    </location>
</feature>
<feature type="compositionally biased region" description="Polar residues" evidence="7">
    <location>
        <begin position="1467"/>
        <end position="1478"/>
    </location>
</feature>
<dbReference type="GO" id="GO:0008195">
    <property type="term" value="F:phosphatidate phosphatase activity"/>
    <property type="evidence" value="ECO:0007669"/>
    <property type="project" value="UniProtKB-EC"/>
</dbReference>
<evidence type="ECO:0000313" key="11">
    <source>
        <dbReference type="Proteomes" id="UP000559256"/>
    </source>
</evidence>
<dbReference type="InterPro" id="IPR026058">
    <property type="entry name" value="LIPIN"/>
</dbReference>
<dbReference type="Pfam" id="PF16876">
    <property type="entry name" value="Lipin_mid"/>
    <property type="match status" value="1"/>
</dbReference>
<feature type="region of interest" description="Disordered" evidence="7">
    <location>
        <begin position="1044"/>
        <end position="1073"/>
    </location>
</feature>
<name>A0A8H5LJ44_9AGAR</name>
<dbReference type="Gene3D" id="3.40.50.1000">
    <property type="entry name" value="HAD superfamily/HAD-like"/>
    <property type="match status" value="1"/>
</dbReference>
<feature type="region of interest" description="Disordered" evidence="7">
    <location>
        <begin position="1776"/>
        <end position="1796"/>
    </location>
</feature>
<dbReference type="PANTHER" id="PTHR12181">
    <property type="entry name" value="LIPIN"/>
    <property type="match status" value="1"/>
</dbReference>
<feature type="region of interest" description="Disordered" evidence="7">
    <location>
        <begin position="2210"/>
        <end position="2234"/>
    </location>
</feature>
<dbReference type="SUPFAM" id="SSF56784">
    <property type="entry name" value="HAD-like"/>
    <property type="match status" value="1"/>
</dbReference>
<dbReference type="InterPro" id="IPR013209">
    <property type="entry name" value="LNS2"/>
</dbReference>
<feature type="compositionally biased region" description="Acidic residues" evidence="7">
    <location>
        <begin position="1106"/>
        <end position="1117"/>
    </location>
</feature>
<feature type="compositionally biased region" description="Pro residues" evidence="7">
    <location>
        <begin position="1890"/>
        <end position="1904"/>
    </location>
</feature>
<dbReference type="EMBL" id="JAACJM010000047">
    <property type="protein sequence ID" value="KAF5359003.1"/>
    <property type="molecule type" value="Genomic_DNA"/>
</dbReference>
<feature type="region of interest" description="Disordered" evidence="7">
    <location>
        <begin position="1491"/>
        <end position="1542"/>
    </location>
</feature>
<keyword evidence="5" id="KW-0378">Hydrolase</keyword>
<feature type="compositionally biased region" description="Basic residues" evidence="7">
    <location>
        <begin position="245"/>
        <end position="257"/>
    </location>
</feature>
<feature type="domain" description="LNS2/PITP" evidence="9">
    <location>
        <begin position="790"/>
        <end position="953"/>
    </location>
</feature>
<keyword evidence="8" id="KW-1133">Transmembrane helix</keyword>
<feature type="region of interest" description="Disordered" evidence="7">
    <location>
        <begin position="1959"/>
        <end position="1991"/>
    </location>
</feature>
<keyword evidence="8" id="KW-0472">Membrane</keyword>
<feature type="compositionally biased region" description="Polar residues" evidence="7">
    <location>
        <begin position="2317"/>
        <end position="2327"/>
    </location>
</feature>
<gene>
    <name evidence="10" type="ORF">D9758_004885</name>
</gene>
<feature type="region of interest" description="Disordered" evidence="7">
    <location>
        <begin position="2248"/>
        <end position="2355"/>
    </location>
</feature>
<dbReference type="InterPro" id="IPR036322">
    <property type="entry name" value="WD40_repeat_dom_sf"/>
</dbReference>
<organism evidence="10 11">
    <name type="scientific">Tetrapyrgos nigripes</name>
    <dbReference type="NCBI Taxonomy" id="182062"/>
    <lineage>
        <taxon>Eukaryota</taxon>
        <taxon>Fungi</taxon>
        <taxon>Dikarya</taxon>
        <taxon>Basidiomycota</taxon>
        <taxon>Agaricomycotina</taxon>
        <taxon>Agaricomycetes</taxon>
        <taxon>Agaricomycetidae</taxon>
        <taxon>Agaricales</taxon>
        <taxon>Marasmiineae</taxon>
        <taxon>Marasmiaceae</taxon>
        <taxon>Tetrapyrgos</taxon>
    </lineage>
</organism>
<feature type="region of interest" description="Disordered" evidence="7">
    <location>
        <begin position="496"/>
        <end position="523"/>
    </location>
</feature>
<evidence type="ECO:0000256" key="8">
    <source>
        <dbReference type="SAM" id="Phobius"/>
    </source>
</evidence>
<dbReference type="GO" id="GO:0009062">
    <property type="term" value="P:fatty acid catabolic process"/>
    <property type="evidence" value="ECO:0007669"/>
    <property type="project" value="TreeGrafter"/>
</dbReference>
<dbReference type="Pfam" id="PF08235">
    <property type="entry name" value="LNS2"/>
    <property type="match status" value="1"/>
</dbReference>
<proteinExistence type="inferred from homology"/>
<dbReference type="Proteomes" id="UP000559256">
    <property type="component" value="Unassembled WGS sequence"/>
</dbReference>
<dbReference type="OrthoDB" id="2529242at2759"/>
<evidence type="ECO:0000313" key="10">
    <source>
        <dbReference type="EMBL" id="KAF5359003.1"/>
    </source>
</evidence>
<evidence type="ECO:0000259" key="9">
    <source>
        <dbReference type="SMART" id="SM00775"/>
    </source>
</evidence>
<feature type="compositionally biased region" description="Low complexity" evidence="7">
    <location>
        <begin position="1879"/>
        <end position="1889"/>
    </location>
</feature>
<dbReference type="SMART" id="SM00775">
    <property type="entry name" value="LNS2"/>
    <property type="match status" value="1"/>
</dbReference>
<feature type="compositionally biased region" description="Basic and acidic residues" evidence="7">
    <location>
        <begin position="619"/>
        <end position="640"/>
    </location>
</feature>
<dbReference type="InterPro" id="IPR015943">
    <property type="entry name" value="WD40/YVTN_repeat-like_dom_sf"/>
</dbReference>
<keyword evidence="6" id="KW-0853">WD repeat</keyword>
<feature type="transmembrane region" description="Helical" evidence="8">
    <location>
        <begin position="1334"/>
        <end position="1357"/>
    </location>
</feature>
<feature type="compositionally biased region" description="Basic and acidic residues" evidence="7">
    <location>
        <begin position="500"/>
        <end position="521"/>
    </location>
</feature>
<feature type="region of interest" description="Disordered" evidence="7">
    <location>
        <begin position="1854"/>
        <end position="1906"/>
    </location>
</feature>
<feature type="compositionally biased region" description="Low complexity" evidence="7">
    <location>
        <begin position="2224"/>
        <end position="2234"/>
    </location>
</feature>
<dbReference type="FunFam" id="3.40.50.1000:FF:000063">
    <property type="entry name" value="Nuclear elongation and deformation protein"/>
    <property type="match status" value="1"/>
</dbReference>
<comment type="cofactor">
    <cofactor evidence="1">
        <name>Mg(2+)</name>
        <dbReference type="ChEBI" id="CHEBI:18420"/>
    </cofactor>
</comment>
<evidence type="ECO:0000256" key="6">
    <source>
        <dbReference type="PROSITE-ProRule" id="PRU00221"/>
    </source>
</evidence>
<dbReference type="SUPFAM" id="SSF50978">
    <property type="entry name" value="WD40 repeat-like"/>
    <property type="match status" value="1"/>
</dbReference>
<feature type="region of interest" description="Disordered" evidence="7">
    <location>
        <begin position="604"/>
        <end position="736"/>
    </location>
</feature>
<evidence type="ECO:0000256" key="4">
    <source>
        <dbReference type="ARBA" id="ARBA00022553"/>
    </source>
</evidence>
<evidence type="ECO:0000256" key="1">
    <source>
        <dbReference type="ARBA" id="ARBA00001946"/>
    </source>
</evidence>
<dbReference type="PROSITE" id="PS50082">
    <property type="entry name" value="WD_REPEATS_2"/>
    <property type="match status" value="1"/>
</dbReference>
<feature type="compositionally biased region" description="Pro residues" evidence="7">
    <location>
        <begin position="1492"/>
        <end position="1503"/>
    </location>
</feature>
<dbReference type="GO" id="GO:0005634">
    <property type="term" value="C:nucleus"/>
    <property type="evidence" value="ECO:0007669"/>
    <property type="project" value="TreeGrafter"/>
</dbReference>
<dbReference type="InterPro" id="IPR007651">
    <property type="entry name" value="Lipin_N"/>
</dbReference>
<dbReference type="InterPro" id="IPR001680">
    <property type="entry name" value="WD40_rpt"/>
</dbReference>
<dbReference type="GO" id="GO:0019432">
    <property type="term" value="P:triglyceride biosynthetic process"/>
    <property type="evidence" value="ECO:0007669"/>
    <property type="project" value="TreeGrafter"/>
</dbReference>
<feature type="compositionally biased region" description="Polar residues" evidence="7">
    <location>
        <begin position="1533"/>
        <end position="1542"/>
    </location>
</feature>
<sequence length="2736" mass="299046">MLAISAPYQYYKDLNPSTLTGAIDVIVIQRPTSNGGTELIWQMAGPEAFGEKGVPPENSAFATLTHNYVNVKVNVSVNGHPIPFDMKIGEAGEAFFVFETEDDVPDDLITSPVLKPMTPDEPSEVSTSAATPGRFGAEDKATLDEEPDYFDLDAHPSSENVPSSSRTHPITPSPSPPLSKAQGTTTRNSDDVNPLPSPPPSPSKGTSDEVDRRADAALKKRGKDVSFPSVDYRNDVALDTEGYHSKKRSKKSRRNSAHAREWSDKTIRADDDHDDVYDDNAFQFPSIESPPPDSDEEREDGQQHTPTIPFPSYRATSEPPPDILDSTHSSSLPTNSISSSSISSSRPKVTTNDLSILTPVQEYSWEWGAFPQPSPMKTSFPKGPFGPYRRGNTLDDEHSDTIISNKLMSSPKQKSRLLDLEDIDEEGRSRSVPPDLEGSPRIAKKLLNEGRHAFSEGYGTGGRLSGSKSDPTKFRVVIEGRKVDFELSLVQYDDSDEEGEKGYKKEGSESRGRKNRTDSHRGVQVRVYSPDGRWKGIDEFETARLFNKGKVTFKRFIEDHDVVEDPRLVIRWPGDQYISRDDGSPLMEAIRIWRDSYTIKVQEKAKTAGPDSAPLSEDEAAKSGEEDDRSTMMERSKSEPPESNQAKAGKPPTSSSWVKWWSRSRKSTTPASSSTTDSGLGVPGQKGLGRPEFKESLSEPPFVEPKEVARVPPAESAPIPSTPVQKPVPDVVSTPSAPGKKYVKTLRLTSDQLQALNLKPGSNTITFSLSMTGTIACTARIFVWDHTDLVLISDIDGTITKLNIASRSDALGHVFAMVGRDWTHLGVAKLYTDICRNGYKILYLTSRAIGQADATRGYLKGIKQNDYQLPEGPVIMSPDRLMASLHREVIMRKPEVFKMACLRDIQRLFGDASRNPFYAGFGNRITDALSYRSVNVPSSRIFTIDSSGEVKLELLELAGYKSSRLYIGLTTVQSYIHMTDLVDQMFPPIHKKWAPEFTDFNFWKTPMQDFPLPDLSPPSPALSARSDSTTFSRLRNFSLRSSTAPKSIPVSSVSSVSGDDNNGSLQRSDTLRQMSSFERLSNTFGTLGFSGSPRRSASPLSSAYDSEGEEDEEEEWDYDGKRSTRPRRRSMTSMPGSLEDMDMEFDIEEEEHGEHDEYDDEYDGHHEEELDEQAAEQAFDEDLLAADDMKNVPFLGETRCIRHHARLAETLVAASLGPVREGRVSRSPDVMRLKNRTCDKHSAKQKPSSFNSLRPPSNIWLASLNILAVAIFTWEAVSEATGGPVGSAIADSPLASVRLWFSMTFHQTCLLVILGLTLLHVRLARSVSFGSKHWMMWAPTLVLVVTSTAIAGILAAAGSQSLFVGLTAYSAAIAILSSIALLCLIGTLLNVKRNLAVLNEDETTWPPATQMTEEKPRPSFATDEIDALRDGASWITSNASSHSRHDSVSAWSFSTHHTHATSHHGKPQNSHPSIPTKSSFWFGSTPNVDNVPPVPPLPSPYGPLSPTAQGLAEPDPFRRVPTPVPEAPRPRLGSQTSWLSSTNGSHTTISAWSYPTTHHDGSSSPNVHAGLLPSSVSRPTTPAMANAQVLGGYGYTPKDTEKALSTLAAPPGTSLDISAYRAIGWLTLHWLPLNAPATPMSSTLLTLSVMLSSPILALNMVFSPLPIPTGLFDVHGDIPSNFARGSTTTATTPTLKFSHEYKQSASASVTVVEGRRSGDVWLSNGDAVDGKSKFTRALGMMSAMPKLSVLPLEEEGELTPPLPIQDGDSSFPVSIHNRSHSESSAQFGRMRKDSKASSSFSVADDSLAFASRIMVAQRHYSTLAQTVRVPSSPEKRHSTGGHLMASEVVAAASGATVSRAPSGRSQHLRSRSVASVSGPQTPTSTSFAPSPSPPPAFPLPPTPPNVRAARLAKHKRNYSTTSADQFSFGAVDDMNEIDALTAGVLPILVPGLKVGDSMKIKDSPPATWRRRKADGHSRSRSRSGVRGEGKTARLLQALNDFGEEWSSPEFHSTPARTKAGASKARARKTSAHKRNHMSLPSLGLGKDGVHSLSAWTNEVGRAFETIGQYTALPKNIDVDRRKTVFGGEFAHELSNRLGVPEPATSKATNLGRAMSTRSLGLRAEVPHGIDTARSSMVGVNRLPPSAASTVTLFEDFLAEGPQAESTPYNSVAYKRISDNVPPVPSVNPFRDSINNPRSSRRSSIVYIRSDDNATTVTPPNQVTSAAPNGSSSISSSIAQWSSRAVRPLIPKSSKLQRKASKVDPTVQAANKADSPRGLRPLSLLQDRDTNTYNPSASPTVSVDGTRPLFLGKKQTSRKATASGSTSSRNRDENSPEQPRLKKQHNLKPLKLARNDTNRMRAILREEEELPDVVVRPPSNTEHQNRYDKELYTCVRPTMSSSKEENEQIQPPQRPPSPPSHTTFAARGVHPPTFSAFKPRDYRMPSPQAMNHVAWNCDGKKLAAVGIDKITRVWTPEKSMEPRSAQMFSGGHSDDVDYVSWNPTHPELFCTSSQKDRRIVFWDARHGKSLLFSSTMSQMYMMVFSKGENEDSKEQWRMGDKEPTLGSTALFNYAGDGIVLGHFSESTLRVMDFPSLTVRETPPAHVGGCVALAMDPRGRDPIHVFRYLASGGYDSIVNLFDPVEWICARTITSCEHSINALSFSYDGEYLAIANAGMYIDICGTETGVPLHRVPTLAPSPAVSWHPSKYVMAYCGQTKAREGGPPPVAIVSLFGLLE</sequence>
<dbReference type="Pfam" id="PF04571">
    <property type="entry name" value="Lipin_N"/>
    <property type="match status" value="1"/>
</dbReference>
<evidence type="ECO:0000256" key="5">
    <source>
        <dbReference type="ARBA" id="ARBA00022801"/>
    </source>
</evidence>
<feature type="compositionally biased region" description="Low complexity" evidence="7">
    <location>
        <begin position="1051"/>
        <end position="1064"/>
    </location>
</feature>
<dbReference type="SMART" id="SM00320">
    <property type="entry name" value="WD40"/>
    <property type="match status" value="4"/>
</dbReference>
<evidence type="ECO:0000256" key="7">
    <source>
        <dbReference type="SAM" id="MobiDB-lite"/>
    </source>
</evidence>
<feature type="compositionally biased region" description="Acidic residues" evidence="7">
    <location>
        <begin position="1139"/>
        <end position="1162"/>
    </location>
</feature>
<feature type="region of interest" description="Disordered" evidence="7">
    <location>
        <begin position="407"/>
        <end position="440"/>
    </location>
</feature>
<protein>
    <recommendedName>
        <fullName evidence="3">phosphatidate phosphatase</fullName>
        <ecNumber evidence="3">3.1.3.4</ecNumber>
    </recommendedName>
</protein>
<feature type="transmembrane region" description="Helical" evidence="8">
    <location>
        <begin position="1299"/>
        <end position="1322"/>
    </location>
</feature>
<feature type="transmembrane region" description="Helical" evidence="8">
    <location>
        <begin position="1363"/>
        <end position="1389"/>
    </location>
</feature>
<feature type="compositionally biased region" description="Low complexity" evidence="7">
    <location>
        <begin position="326"/>
        <end position="345"/>
    </location>
</feature>